<keyword evidence="2" id="KW-1185">Reference proteome</keyword>
<proteinExistence type="predicted"/>
<sequence>MLNRRQELALRSHDITIGLGNKQVPEFELLTEIGNMIKLALNIRGLPIIPYTTLKLAAYHFLDIPTYMCNSIVESLAEIEFVKLSSEGKSIKAVLPTVPFYEDIYEGVGEFAETKQINETEQLAVTILKKLTASPVSSSTIYELGAEKKLVERNLSIGKQGNYIIDKRSRGKDILLSPVYFSENADLFSDLVAKSGAKTVQKILTLIKQAQGIPLHIIEQRKEINGVKLTDPEINLLKSLAHDSIIKPPSIKTSHAGENYFLFTPKPGNARLSPTKREIYERAMALVSAVRQGQYLPKKYAIRSPYAILRKLKNDHEIGANTEALEQYRQLTVLKVGNLVSTPAGWHKFVLINTEENIEAVSLALDLVSMGEGQGLEVDDQMRLAISQGQTYVESLISANKLKESENVALSEEHQEEVDNIFIGGV</sequence>
<dbReference type="RefSeq" id="WP_066411240.1">
    <property type="nucleotide sequence ID" value="NZ_CP018866.1"/>
</dbReference>
<dbReference type="AlphaFoldDB" id="A0A223KNX2"/>
<dbReference type="EMBL" id="CP018866">
    <property type="protein sequence ID" value="AST91064.1"/>
    <property type="molecule type" value="Genomic_DNA"/>
</dbReference>
<dbReference type="KEGG" id="bcoh:BC6307_07120"/>
<organism evidence="1 2">
    <name type="scientific">Sutcliffiella cohnii</name>
    <dbReference type="NCBI Taxonomy" id="33932"/>
    <lineage>
        <taxon>Bacteria</taxon>
        <taxon>Bacillati</taxon>
        <taxon>Bacillota</taxon>
        <taxon>Bacilli</taxon>
        <taxon>Bacillales</taxon>
        <taxon>Bacillaceae</taxon>
        <taxon>Sutcliffiella</taxon>
    </lineage>
</organism>
<protein>
    <submittedName>
        <fullName evidence="1">Uncharacterized protein</fullName>
    </submittedName>
</protein>
<evidence type="ECO:0000313" key="2">
    <source>
        <dbReference type="Proteomes" id="UP000215224"/>
    </source>
</evidence>
<dbReference type="Proteomes" id="UP000215224">
    <property type="component" value="Chromosome"/>
</dbReference>
<name>A0A223KNX2_9BACI</name>
<gene>
    <name evidence="1" type="ORF">BC6307_07120</name>
</gene>
<reference evidence="1 2" key="1">
    <citation type="submission" date="2016-12" db="EMBL/GenBank/DDBJ databases">
        <title>The whole genome sequencing and assembly of Bacillus cohnii DSM 6307T strain.</title>
        <authorList>
            <person name="Lee Y.-J."/>
            <person name="Yi H."/>
            <person name="Bahn Y.-S."/>
            <person name="Kim J.F."/>
            <person name="Lee D.-W."/>
        </authorList>
    </citation>
    <scope>NUCLEOTIDE SEQUENCE [LARGE SCALE GENOMIC DNA]</scope>
    <source>
        <strain evidence="1 2">DSM 6307</strain>
    </source>
</reference>
<accession>A0A223KNX2</accession>
<evidence type="ECO:0000313" key="1">
    <source>
        <dbReference type="EMBL" id="AST91064.1"/>
    </source>
</evidence>